<evidence type="ECO:0000313" key="2">
    <source>
        <dbReference type="Proteomes" id="UP000051221"/>
    </source>
</evidence>
<dbReference type="InterPro" id="IPR011990">
    <property type="entry name" value="TPR-like_helical_dom_sf"/>
</dbReference>
<gene>
    <name evidence="1" type="ORF">AMR76_19845</name>
</gene>
<dbReference type="Proteomes" id="UP000051221">
    <property type="component" value="Unassembled WGS sequence"/>
</dbReference>
<dbReference type="EMBL" id="LKHS01000022">
    <property type="protein sequence ID" value="KQH84098.1"/>
    <property type="molecule type" value="Genomic_DNA"/>
</dbReference>
<dbReference type="InParanoid" id="A0A0Q2M8D2"/>
<reference evidence="1 2" key="1">
    <citation type="submission" date="2015-08" db="EMBL/GenBank/DDBJ databases">
        <title>Antibacterial properties of a collection of Vibrionaceae strains.</title>
        <authorList>
            <person name="Giubergia S."/>
        </authorList>
    </citation>
    <scope>NUCLEOTIDE SEQUENCE [LARGE SCALE GENOMIC DNA]</scope>
    <source>
        <strain evidence="1 2">S0821</strain>
    </source>
</reference>
<comment type="caution">
    <text evidence="1">The sequence shown here is derived from an EMBL/GenBank/DDBJ whole genome shotgun (WGS) entry which is preliminary data.</text>
</comment>
<dbReference type="AlphaFoldDB" id="A0A0Q2M8D2"/>
<dbReference type="Gene3D" id="1.20.58.320">
    <property type="entry name" value="TPR-like"/>
    <property type="match status" value="1"/>
</dbReference>
<evidence type="ECO:0008006" key="3">
    <source>
        <dbReference type="Google" id="ProtNLM"/>
    </source>
</evidence>
<organism evidence="1 2">
    <name type="scientific">Vibrio furnissii</name>
    <dbReference type="NCBI Taxonomy" id="29494"/>
    <lineage>
        <taxon>Bacteria</taxon>
        <taxon>Pseudomonadati</taxon>
        <taxon>Pseudomonadota</taxon>
        <taxon>Gammaproteobacteria</taxon>
        <taxon>Vibrionales</taxon>
        <taxon>Vibrionaceae</taxon>
        <taxon>Vibrio</taxon>
    </lineage>
</organism>
<dbReference type="Gene3D" id="1.25.40.10">
    <property type="entry name" value="Tetratricopeptide repeat domain"/>
    <property type="match status" value="1"/>
</dbReference>
<protein>
    <recommendedName>
        <fullName evidence="3">DUF924 domain-containing protein</fullName>
    </recommendedName>
</protein>
<name>A0A0Q2M8D2_VIBFU</name>
<dbReference type="RefSeq" id="WP_055466981.1">
    <property type="nucleotide sequence ID" value="NZ_LKHS01000022.1"/>
</dbReference>
<evidence type="ECO:0000313" key="1">
    <source>
        <dbReference type="EMBL" id="KQH84098.1"/>
    </source>
</evidence>
<dbReference type="Pfam" id="PF06041">
    <property type="entry name" value="DUF924"/>
    <property type="match status" value="1"/>
</dbReference>
<accession>A0A0Q2M8D2</accession>
<proteinExistence type="predicted"/>
<dbReference type="SUPFAM" id="SSF48452">
    <property type="entry name" value="TPR-like"/>
    <property type="match status" value="1"/>
</dbReference>
<sequence length="178" mass="21005">MYQSVLTFWFNELTPEMWWKKEVSLDEQVRDRFTPLHEQAVKGELFHWRQCPQGALAEVIVLDQFSRNMFRDTPRAFAQDPQALTLAQFAIEKGFHKQLNKTEQVFLYLPFMHSESRLIHAAAMDLYSELGEQVNLDFEMQHKAIIERFGRYPHRNAILGRPSTEEELAFLKQPNSAF</sequence>
<keyword evidence="2" id="KW-1185">Reference proteome</keyword>
<dbReference type="InterPro" id="IPR010323">
    <property type="entry name" value="DUF924"/>
</dbReference>